<keyword evidence="1" id="KW-0812">Transmembrane</keyword>
<organism evidence="3 4">
    <name type="scientific">Caulobacter ginsengisoli</name>
    <dbReference type="NCBI Taxonomy" id="400775"/>
    <lineage>
        <taxon>Bacteria</taxon>
        <taxon>Pseudomonadati</taxon>
        <taxon>Pseudomonadota</taxon>
        <taxon>Alphaproteobacteria</taxon>
        <taxon>Caulobacterales</taxon>
        <taxon>Caulobacteraceae</taxon>
        <taxon>Caulobacter</taxon>
    </lineage>
</organism>
<keyword evidence="3" id="KW-0645">Protease</keyword>
<proteinExistence type="predicted"/>
<protein>
    <submittedName>
        <fullName evidence="3">Membrane protease YdiL (CAAX protease family)</fullName>
    </submittedName>
</protein>
<dbReference type="EMBL" id="JAUSVS010000009">
    <property type="protein sequence ID" value="MDQ0466064.1"/>
    <property type="molecule type" value="Genomic_DNA"/>
</dbReference>
<evidence type="ECO:0000313" key="3">
    <source>
        <dbReference type="EMBL" id="MDQ0466064.1"/>
    </source>
</evidence>
<reference evidence="3 4" key="1">
    <citation type="submission" date="2023-07" db="EMBL/GenBank/DDBJ databases">
        <title>Genomic Encyclopedia of Type Strains, Phase IV (KMG-IV): sequencing the most valuable type-strain genomes for metagenomic binning, comparative biology and taxonomic classification.</title>
        <authorList>
            <person name="Goeker M."/>
        </authorList>
    </citation>
    <scope>NUCLEOTIDE SEQUENCE [LARGE SCALE GENOMIC DNA]</scope>
    <source>
        <strain evidence="3 4">DSM 18695</strain>
    </source>
</reference>
<keyword evidence="1" id="KW-1133">Transmembrane helix</keyword>
<gene>
    <name evidence="3" type="ORF">QO010_003857</name>
</gene>
<comment type="caution">
    <text evidence="3">The sequence shown here is derived from an EMBL/GenBank/DDBJ whole genome shotgun (WGS) entry which is preliminary data.</text>
</comment>
<dbReference type="GO" id="GO:0006508">
    <property type="term" value="P:proteolysis"/>
    <property type="evidence" value="ECO:0007669"/>
    <property type="project" value="UniProtKB-KW"/>
</dbReference>
<dbReference type="GO" id="GO:0008233">
    <property type="term" value="F:peptidase activity"/>
    <property type="evidence" value="ECO:0007669"/>
    <property type="project" value="UniProtKB-KW"/>
</dbReference>
<feature type="transmembrane region" description="Helical" evidence="1">
    <location>
        <begin position="30"/>
        <end position="49"/>
    </location>
</feature>
<dbReference type="Pfam" id="PF02517">
    <property type="entry name" value="Rce1-like"/>
    <property type="match status" value="1"/>
</dbReference>
<keyword evidence="4" id="KW-1185">Reference proteome</keyword>
<evidence type="ECO:0000256" key="1">
    <source>
        <dbReference type="SAM" id="Phobius"/>
    </source>
</evidence>
<feature type="transmembrane region" description="Helical" evidence="1">
    <location>
        <begin position="6"/>
        <end position="23"/>
    </location>
</feature>
<name>A0ABU0IYD1_9CAUL</name>
<feature type="transmembrane region" description="Helical" evidence="1">
    <location>
        <begin position="109"/>
        <end position="128"/>
    </location>
</feature>
<accession>A0ABU0IYD1</accession>
<feature type="transmembrane region" description="Helical" evidence="1">
    <location>
        <begin position="172"/>
        <end position="189"/>
    </location>
</feature>
<dbReference type="RefSeq" id="WP_307351886.1">
    <property type="nucleotide sequence ID" value="NZ_JAUSVS010000009.1"/>
</dbReference>
<dbReference type="Proteomes" id="UP001228905">
    <property type="component" value="Unassembled WGS sequence"/>
</dbReference>
<dbReference type="InterPro" id="IPR003675">
    <property type="entry name" value="Rce1/LyrA-like_dom"/>
</dbReference>
<keyword evidence="1" id="KW-0472">Membrane</keyword>
<evidence type="ECO:0000259" key="2">
    <source>
        <dbReference type="Pfam" id="PF02517"/>
    </source>
</evidence>
<feature type="domain" description="CAAX prenyl protease 2/Lysostaphin resistance protein A-like" evidence="2">
    <location>
        <begin position="109"/>
        <end position="206"/>
    </location>
</feature>
<feature type="transmembrane region" description="Helical" evidence="1">
    <location>
        <begin position="148"/>
        <end position="167"/>
    </location>
</feature>
<sequence length="224" mass="23554">MSPFQLWALVGIALWLLAVVVRFRRSTPVLVGGLALAGLYALGGLWLGWTSLDGLGLTAPSIWIAGLTLAWLLLMLALSPLADRLASALIAAPPTLGAFKAIQQSRAKLAIGIAVAWLLGGFLEELVFRGLVLRAVEAGAAPWLVGPAANGLAIVVAALGAGVIHLYQGPRAALIIVQLSMLFGLLFVLSGYNLWSVIVCHGLYDTVAFIRFAMGKSKYSKPAD</sequence>
<feature type="transmembrane region" description="Helical" evidence="1">
    <location>
        <begin position="61"/>
        <end position="82"/>
    </location>
</feature>
<keyword evidence="3" id="KW-0378">Hydrolase</keyword>
<evidence type="ECO:0000313" key="4">
    <source>
        <dbReference type="Proteomes" id="UP001228905"/>
    </source>
</evidence>